<evidence type="ECO:0000256" key="3">
    <source>
        <dbReference type="ARBA" id="ARBA00022692"/>
    </source>
</evidence>
<comment type="caution">
    <text evidence="13">The sequence shown here is derived from an EMBL/GenBank/DDBJ whole genome shotgun (WGS) entry which is preliminary data.</text>
</comment>
<gene>
    <name evidence="13" type="ORF">SNE40_015174</name>
</gene>
<dbReference type="Pfam" id="PF08357">
    <property type="entry name" value="SEFIR"/>
    <property type="match status" value="1"/>
</dbReference>
<evidence type="ECO:0000256" key="11">
    <source>
        <dbReference type="SAM" id="SignalP"/>
    </source>
</evidence>
<dbReference type="PANTHER" id="PTHR15583:SF7">
    <property type="entry name" value="INTERLEUKIN CYTOKINE RECEPTOR-RELATED PROTEIN 2"/>
    <property type="match status" value="1"/>
</dbReference>
<keyword evidence="2" id="KW-1003">Cell membrane</keyword>
<dbReference type="Gene3D" id="2.60.40.2160">
    <property type="entry name" value="Interleukin-17 receptor A/B, fibronectin-III-like domain 1"/>
    <property type="match status" value="1"/>
</dbReference>
<keyword evidence="14" id="KW-1185">Reference proteome</keyword>
<dbReference type="InterPro" id="IPR039465">
    <property type="entry name" value="IL-17_rcpt-like"/>
</dbReference>
<feature type="domain" description="SEFIR" evidence="12">
    <location>
        <begin position="493"/>
        <end position="639"/>
    </location>
</feature>
<protein>
    <recommendedName>
        <fullName evidence="12">SEFIR domain-containing protein</fullName>
    </recommendedName>
</protein>
<dbReference type="GO" id="GO:0030368">
    <property type="term" value="F:interleukin-17 receptor activity"/>
    <property type="evidence" value="ECO:0007669"/>
    <property type="project" value="InterPro"/>
</dbReference>
<reference evidence="13 14" key="1">
    <citation type="submission" date="2024-01" db="EMBL/GenBank/DDBJ databases">
        <title>The genome of the rayed Mediterranean limpet Patella caerulea (Linnaeus, 1758).</title>
        <authorList>
            <person name="Anh-Thu Weber A."/>
            <person name="Halstead-Nussloch G."/>
        </authorList>
    </citation>
    <scope>NUCLEOTIDE SEQUENCE [LARGE SCALE GENOMIC DNA]</scope>
    <source>
        <strain evidence="13">AATW-2023a</strain>
        <tissue evidence="13">Whole specimen</tissue>
    </source>
</reference>
<keyword evidence="3 10" id="KW-0812">Transmembrane</keyword>
<evidence type="ECO:0000256" key="1">
    <source>
        <dbReference type="ARBA" id="ARBA00004251"/>
    </source>
</evidence>
<feature type="compositionally biased region" description="Polar residues" evidence="9">
    <location>
        <begin position="747"/>
        <end position="757"/>
    </location>
</feature>
<evidence type="ECO:0000256" key="9">
    <source>
        <dbReference type="SAM" id="MobiDB-lite"/>
    </source>
</evidence>
<feature type="region of interest" description="Disordered" evidence="9">
    <location>
        <begin position="709"/>
        <end position="773"/>
    </location>
</feature>
<evidence type="ECO:0000256" key="7">
    <source>
        <dbReference type="ARBA" id="ARBA00023170"/>
    </source>
</evidence>
<organism evidence="13 14">
    <name type="scientific">Patella caerulea</name>
    <name type="common">Rayed Mediterranean limpet</name>
    <dbReference type="NCBI Taxonomy" id="87958"/>
    <lineage>
        <taxon>Eukaryota</taxon>
        <taxon>Metazoa</taxon>
        <taxon>Spiralia</taxon>
        <taxon>Lophotrochozoa</taxon>
        <taxon>Mollusca</taxon>
        <taxon>Gastropoda</taxon>
        <taxon>Patellogastropoda</taxon>
        <taxon>Patelloidea</taxon>
        <taxon>Patellidae</taxon>
        <taxon>Patella</taxon>
    </lineage>
</organism>
<evidence type="ECO:0000256" key="6">
    <source>
        <dbReference type="ARBA" id="ARBA00023136"/>
    </source>
</evidence>
<keyword evidence="4 11" id="KW-0732">Signal</keyword>
<evidence type="ECO:0000256" key="4">
    <source>
        <dbReference type="ARBA" id="ARBA00022729"/>
    </source>
</evidence>
<feature type="region of interest" description="Disordered" evidence="9">
    <location>
        <begin position="322"/>
        <end position="346"/>
    </location>
</feature>
<evidence type="ECO:0000256" key="10">
    <source>
        <dbReference type="SAM" id="Phobius"/>
    </source>
</evidence>
<dbReference type="InterPro" id="IPR038683">
    <property type="entry name" value="IL17RA/B_FnIII-like_1_sf"/>
</dbReference>
<keyword evidence="7" id="KW-0675">Receptor</keyword>
<evidence type="ECO:0000259" key="12">
    <source>
        <dbReference type="Pfam" id="PF08357"/>
    </source>
</evidence>
<dbReference type="EMBL" id="JAZGQO010000010">
    <property type="protein sequence ID" value="KAK6176978.1"/>
    <property type="molecule type" value="Genomic_DNA"/>
</dbReference>
<feature type="transmembrane region" description="Helical" evidence="10">
    <location>
        <begin position="432"/>
        <end position="457"/>
    </location>
</feature>
<dbReference type="PANTHER" id="PTHR15583">
    <property type="entry name" value="INTERLEUKIN-17 RECEPTOR"/>
    <property type="match status" value="1"/>
</dbReference>
<evidence type="ECO:0000256" key="2">
    <source>
        <dbReference type="ARBA" id="ARBA00022475"/>
    </source>
</evidence>
<keyword evidence="6 10" id="KW-0472">Membrane</keyword>
<feature type="signal peptide" evidence="11">
    <location>
        <begin position="1"/>
        <end position="26"/>
    </location>
</feature>
<dbReference type="AlphaFoldDB" id="A0AAN8JMR1"/>
<evidence type="ECO:0000256" key="5">
    <source>
        <dbReference type="ARBA" id="ARBA00022989"/>
    </source>
</evidence>
<dbReference type="Gene3D" id="3.40.50.11530">
    <property type="match status" value="1"/>
</dbReference>
<evidence type="ECO:0000256" key="8">
    <source>
        <dbReference type="ARBA" id="ARBA00023180"/>
    </source>
</evidence>
<dbReference type="Proteomes" id="UP001347796">
    <property type="component" value="Unassembled WGS sequence"/>
</dbReference>
<accession>A0AAN8JMR1</accession>
<name>A0AAN8JMR1_PATCE</name>
<keyword evidence="8" id="KW-0325">Glycoprotein</keyword>
<comment type="subcellular location">
    <subcellularLocation>
        <location evidence="1">Cell membrane</location>
        <topology evidence="1">Single-pass type I membrane protein</topology>
    </subcellularLocation>
</comment>
<evidence type="ECO:0000313" key="14">
    <source>
        <dbReference type="Proteomes" id="UP001347796"/>
    </source>
</evidence>
<proteinExistence type="predicted"/>
<dbReference type="GO" id="GO:0005886">
    <property type="term" value="C:plasma membrane"/>
    <property type="evidence" value="ECO:0007669"/>
    <property type="project" value="UniProtKB-SubCell"/>
</dbReference>
<sequence length="884" mass="100714">MYHILRMGYMTFVMFYICCIHQVVGATQCEWTVKQNNTEQKIPCQQYAQRDCEIGSRRKLPVPDTHEESVEKPSSLFALGFQKKSQHGILPGINVSWTPPKSATGLKNTKGFLLRVMKLTIDETPYSICRLFKIKDRSLDPHDKTLVFKYEIFPAPPLSDYSVHLYSLPRSGENLDMAMITYVSTPDYLPDPVNEDDFNSSSRWFTSIQYKTDRPETVEVNFVFTDKFQFSKYDVFLCKEDNVDCEDPYKKARVEKNIYNSEHGEHIFTGVEPGSYVIKVQPFDECFGDRSRCFCFTITDQGRFCDPCQTSETLPFNVKPSNQVAKAAPTQRREGLVTKATPTPRSEGIVTKANTELTREGHVTNENRDIIREGSVTMTTTEKSTKYAVPWTKALPRNDHKDSELMAREMPGSDHKDSELMARETSEYVNHYTIVMAVVVLAIGIGLISTTVAFVIWKKRATSDNTQQDNLLTEQGVNYNSAGAIVDELRKKSILILNAEDHSQHVECVKQFVFFLQDVCHCLPVYPPFCLPEISQLHFKDWMLKTLDQVDYILIINSEAAFKIMKADCKHESYKYHTITSTGHLFKDFVKQVLKESKQMETLERYIQVSFEYTSSSHFILGIPSLHCYKIPQQTSALVEYIHRQATNADPGINPLLAKPLDHFEPGRNLKDAINKAAKYERSHVIWFSERFGQPYGRNFFRYDSGFSSVTEQDSDQDTFTRRQSSSDGRDELGFYPPEDYCGPLESANNVEGQLSGFNGGSSSGQLGHGCESWTGHSSRSITRFSGNSVDDSGKCHVTFISEKLEHFDESEEIGLFQPDEDADTSHCSESEIKSMQFISPSEAANMDDVSLSISAQLRQINENYEKNELHQKVVQCQRKNSLF</sequence>
<feature type="chain" id="PRO_5042926578" description="SEFIR domain-containing protein" evidence="11">
    <location>
        <begin position="27"/>
        <end position="884"/>
    </location>
</feature>
<keyword evidence="5 10" id="KW-1133">Transmembrane helix</keyword>
<dbReference type="InterPro" id="IPR013568">
    <property type="entry name" value="SEFIR_dom"/>
</dbReference>
<evidence type="ECO:0000313" key="13">
    <source>
        <dbReference type="EMBL" id="KAK6176978.1"/>
    </source>
</evidence>